<evidence type="ECO:0000259" key="2">
    <source>
        <dbReference type="PROSITE" id="PS50862"/>
    </source>
</evidence>
<dbReference type="InterPro" id="IPR036691">
    <property type="entry name" value="Endo/exonu/phosph_ase_sf"/>
</dbReference>
<dbReference type="GO" id="GO:0005524">
    <property type="term" value="F:ATP binding"/>
    <property type="evidence" value="ECO:0007669"/>
    <property type="project" value="InterPro"/>
</dbReference>
<dbReference type="GO" id="GO:0004827">
    <property type="term" value="F:proline-tRNA ligase activity"/>
    <property type="evidence" value="ECO:0007669"/>
    <property type="project" value="InterPro"/>
</dbReference>
<gene>
    <name evidence="3" type="primary">proS</name>
    <name evidence="3" type="ORF">AK812_SmicGene1081</name>
</gene>
<reference evidence="3 4" key="1">
    <citation type="submission" date="2016-02" db="EMBL/GenBank/DDBJ databases">
        <title>Genome analysis of coral dinoflagellate symbionts highlights evolutionary adaptations to a symbiotic lifestyle.</title>
        <authorList>
            <person name="Aranda M."/>
            <person name="Li Y."/>
            <person name="Liew Y.J."/>
            <person name="Baumgarten S."/>
            <person name="Simakov O."/>
            <person name="Wilson M."/>
            <person name="Piel J."/>
            <person name="Ashoor H."/>
            <person name="Bougouffa S."/>
            <person name="Bajic V.B."/>
            <person name="Ryu T."/>
            <person name="Ravasi T."/>
            <person name="Bayer T."/>
            <person name="Micklem G."/>
            <person name="Kim H."/>
            <person name="Bhak J."/>
            <person name="Lajeunesse T.C."/>
            <person name="Voolstra C.R."/>
        </authorList>
    </citation>
    <scope>NUCLEOTIDE SEQUENCE [LARGE SCALE GENOMIC DNA]</scope>
    <source>
        <strain evidence="3 4">CCMP2467</strain>
    </source>
</reference>
<feature type="region of interest" description="Disordered" evidence="1">
    <location>
        <begin position="470"/>
        <end position="491"/>
    </location>
</feature>
<dbReference type="Gene3D" id="3.30.930.10">
    <property type="entry name" value="Bira Bifunctional Protein, Domain 2"/>
    <property type="match status" value="3"/>
</dbReference>
<dbReference type="InterPro" id="IPR006195">
    <property type="entry name" value="aa-tRNA-synth_II"/>
</dbReference>
<dbReference type="Proteomes" id="UP000186817">
    <property type="component" value="Unassembled WGS sequence"/>
</dbReference>
<evidence type="ECO:0000313" key="4">
    <source>
        <dbReference type="Proteomes" id="UP000186817"/>
    </source>
</evidence>
<evidence type="ECO:0000256" key="1">
    <source>
        <dbReference type="SAM" id="MobiDB-lite"/>
    </source>
</evidence>
<dbReference type="Gene3D" id="2.130.10.30">
    <property type="entry name" value="Regulator of chromosome condensation 1/beta-lactamase-inhibitor protein II"/>
    <property type="match status" value="5"/>
</dbReference>
<keyword evidence="4" id="KW-1185">Reference proteome</keyword>
<dbReference type="SUPFAM" id="SSF50985">
    <property type="entry name" value="RCC1/BLIP-II"/>
    <property type="match status" value="3"/>
</dbReference>
<evidence type="ECO:0000313" key="3">
    <source>
        <dbReference type="EMBL" id="OLQ14766.1"/>
    </source>
</evidence>
<dbReference type="EMBL" id="LSRX01000011">
    <property type="protein sequence ID" value="OLQ14766.1"/>
    <property type="molecule type" value="Genomic_DNA"/>
</dbReference>
<organism evidence="3 4">
    <name type="scientific">Symbiodinium microadriaticum</name>
    <name type="common">Dinoflagellate</name>
    <name type="synonym">Zooxanthella microadriatica</name>
    <dbReference type="NCBI Taxonomy" id="2951"/>
    <lineage>
        <taxon>Eukaryota</taxon>
        <taxon>Sar</taxon>
        <taxon>Alveolata</taxon>
        <taxon>Dinophyceae</taxon>
        <taxon>Suessiales</taxon>
        <taxon>Symbiodiniaceae</taxon>
        <taxon>Symbiodinium</taxon>
    </lineage>
</organism>
<dbReference type="Gene3D" id="3.60.10.10">
    <property type="entry name" value="Endonuclease/exonuclease/phosphatase"/>
    <property type="match status" value="1"/>
</dbReference>
<dbReference type="InterPro" id="IPR004499">
    <property type="entry name" value="Pro-tRNA-ligase_IIa_arc-type"/>
</dbReference>
<name>A0A1Q9F520_SYMMI</name>
<dbReference type="GO" id="GO:0017101">
    <property type="term" value="C:aminoacyl-tRNA synthetase multienzyme complex"/>
    <property type="evidence" value="ECO:0007669"/>
    <property type="project" value="TreeGrafter"/>
</dbReference>
<dbReference type="GO" id="GO:0005737">
    <property type="term" value="C:cytoplasm"/>
    <property type="evidence" value="ECO:0007669"/>
    <property type="project" value="InterPro"/>
</dbReference>
<dbReference type="SUPFAM" id="SSF55681">
    <property type="entry name" value="Class II aaRS and biotin synthetases"/>
    <property type="match status" value="2"/>
</dbReference>
<dbReference type="PROSITE" id="PS50862">
    <property type="entry name" value="AA_TRNA_LIGASE_II"/>
    <property type="match status" value="1"/>
</dbReference>
<keyword evidence="3" id="KW-0436">Ligase</keyword>
<dbReference type="GO" id="GO:0006433">
    <property type="term" value="P:prolyl-tRNA aminoacylation"/>
    <property type="evidence" value="ECO:0007669"/>
    <property type="project" value="InterPro"/>
</dbReference>
<dbReference type="InterPro" id="IPR045864">
    <property type="entry name" value="aa-tRNA-synth_II/BPL/LPL"/>
</dbReference>
<dbReference type="PANTHER" id="PTHR43382:SF3">
    <property type="entry name" value="PROLINE--TRNA LIGASE, CHLOROPLASTIC_MITOCHONDRIAL"/>
    <property type="match status" value="1"/>
</dbReference>
<dbReference type="SUPFAM" id="SSF56219">
    <property type="entry name" value="DNase I-like"/>
    <property type="match status" value="1"/>
</dbReference>
<dbReference type="InterPro" id="IPR009091">
    <property type="entry name" value="RCC1/BLIP-II"/>
</dbReference>
<proteinExistence type="predicted"/>
<dbReference type="PANTHER" id="PTHR43382">
    <property type="entry name" value="PROLYL-TRNA SYNTHETASE"/>
    <property type="match status" value="1"/>
</dbReference>
<feature type="region of interest" description="Disordered" evidence="1">
    <location>
        <begin position="748"/>
        <end position="785"/>
    </location>
</feature>
<comment type="caution">
    <text evidence="3">The sequence shown here is derived from an EMBL/GenBank/DDBJ whole genome shotgun (WGS) entry which is preliminary data.</text>
</comment>
<protein>
    <submittedName>
        <fullName evidence="3">Proline--tRNA ligase</fullName>
    </submittedName>
</protein>
<sequence>MARPKTVRPCRGNAGWHARPAYSLLAVALSTAGLVWVGPSPARGLEPRVIAKGKKKAVEPEIKITPRSEDWSAWYLDVISAADLIDDAPAMGVQNAYFPVLIPVSFLSKEASHVDGFAKECAVVTHHRLRSVSEEAKAAGGPLVEVDPDSKLTDPYVAAHMEYELSQQLYFQRQSRLKRGPPSPVASQATTPQEAALFTGSGASGSAQAPDEPSFVQPVLLTEAPVIQTVAAEFGVDVNDDKAVDRWLTTPIKTNRDVLDLVRAHHVKVARPAPLRVVLACLNAHPDTSSQRALVLWRTLTVMAPEAGRDFKPDHTAWARVYYEEVAGRFTGRLELTHELHNVLQSPPTTPDTRAETLWQEKWNEVIWGTQWELDEAECQVQRDARKAASAGTKGQLSGKGRKHWSNAIFHSSWYSPYPFELSLNVVEAVAFVWDEYAEKVGADAEKVGDYTAATFQGKPAVAATRDDVSMEAAADHTSQPKSPAPALSSFGPKGGGKVHVLGAYAPHSGHDHDTVREPFWNKLEEYIDKIPQPEFVTLTGDFNVRFQAAHSSDQGVTGPYTYGKGKQWVDHTATGNRALCVRTMQRLHMVEAASYKTPSPTQQITYRDKAAPPTDWSQYLLDPLIMQQFYTHLQAKDPAQALTLASQIRAYLDLPQPLPPPKRQPTADPIRFQRLDHTFVRAQWLPGVNSCKSKLHTGFPSDHYLLVTEVQVKLAQRSKPSHPRVRYDFKQTTIDHQHSFNNTFRAALGAGPADTSQNTPQPRDPELRPHLRIYTDGSGTRGKATANTAADDTLLMALTSTQLQGMLSALESVRPTSETVVWHMYSKWISSYRDLPLKLNQWANVMRWEMKTRPFLRTSEFLPQRALFCQSRLELLELSGYGAFAAIVGDGSVVTWGDPWNGGDSGTVQHLLKGVQQIQATVGAFAAILGDGSVVSWGPAAYGGDSSTVQDQLKNVQQIQATVGAFAAILGDGSVVTWGAAEQGGDSSAVQGQLQDVRDIQASGAAFAAVLGDGSVVAWGKAFPDGIDSAIQDQLKNVQAIQTDGSGFAAIVGDGSVVTWPAGPASASGGDSSSVQDQLKNVQQIHATRAGTFAAILADGSVVTWGCHEYGGDSISVQEQLKNVKQIQASYGSFAAILADASVVTWGHPTFGGDSSAVQHQLKGVQQISATMGGFAAILGDGSVVSWGPAAYGGDSSAVQDQLKNVQQIRANAQAFAAINGDGAVATWGRADCGGDSRAVQGQLQNVQDIHASNAAFAAVTGDGSVVTWGWGSARSAAVQDQLKDIFRWQEGHTAHATYEEADDQAKEVLGVYLQLAEDELCLPIVPGRKSNNERFAGAAETYTIEALTPNGMAIQAGTSHFLGQNFAKAFDVTYSTEDQTQEYVWASSWGVSTRLIGAVIMVHSDDDGLVLPPALAATQVVVLPLFAKDPEKQATAAVQADLDEELRTLSLRAQSALGVCRGRLVESSGHVLDACSTIRNSRLHHGDALTLHLQKPEICASGRAICAILGDGSVATWGTAGKGGDSYAVQDQLRNVRRVRASHSAFAAILEDGSVVTWGDPYNGGDRSPVQRRLKNVQQIQASDEAFAAILYDGSVVTWGNFRSGGNSHPVREHLHHVEQIQASHGAFAAILGDGSVVTWGNAGHGGDSSAVQDRLENVRQIQASFGAFAAILRDGAVVTWGGVCYGGDSSTVQRQLKNVGQIQDQLKNVRRVQASHRAFAAILEDGSVVTWGDPYNGGDCSPVQRRLKNVQQIQATVGAFAAMLADGSVVTWGDLSTGGNSDLVREQLQNVEHIQASHRAFAAILGDGSVVTWGHPDYGADSSAVQDQLKNVHRIQASESAFAAILGDGSVVTWGEAGDGGDGNADSV</sequence>
<dbReference type="OrthoDB" id="2438253at2759"/>
<feature type="domain" description="Aminoacyl-transfer RNA synthetases class-II family profile" evidence="2">
    <location>
        <begin position="814"/>
        <end position="1414"/>
    </location>
</feature>
<accession>A0A1Q9F520</accession>